<protein>
    <recommendedName>
        <fullName evidence="3">Voltage-dependent anion-selective channel protein 3</fullName>
    </recommendedName>
</protein>
<evidence type="ECO:0000313" key="1">
    <source>
        <dbReference type="EMBL" id="OMJ65912.1"/>
    </source>
</evidence>
<keyword evidence="2" id="KW-1185">Reference proteome</keyword>
<dbReference type="Proteomes" id="UP000187209">
    <property type="component" value="Unassembled WGS sequence"/>
</dbReference>
<name>A0A1R2AN00_9CILI</name>
<proteinExistence type="predicted"/>
<reference evidence="1 2" key="1">
    <citation type="submission" date="2016-11" db="EMBL/GenBank/DDBJ databases">
        <title>The macronuclear genome of Stentor coeruleus: a giant cell with tiny introns.</title>
        <authorList>
            <person name="Slabodnick M."/>
            <person name="Ruby J.G."/>
            <person name="Reiff S.B."/>
            <person name="Swart E.C."/>
            <person name="Gosai S."/>
            <person name="Prabakaran S."/>
            <person name="Witkowska E."/>
            <person name="Larue G.E."/>
            <person name="Fisher S."/>
            <person name="Freeman R.M."/>
            <person name="Gunawardena J."/>
            <person name="Chu W."/>
            <person name="Stover N.A."/>
            <person name="Gregory B.D."/>
            <person name="Nowacki M."/>
            <person name="Derisi J."/>
            <person name="Roy S.W."/>
            <person name="Marshall W.F."/>
            <person name="Sood P."/>
        </authorList>
    </citation>
    <scope>NUCLEOTIDE SEQUENCE [LARGE SCALE GENOMIC DNA]</scope>
    <source>
        <strain evidence="1">WM001</strain>
    </source>
</reference>
<dbReference type="InterPro" id="IPR001925">
    <property type="entry name" value="Porin_Euk"/>
</dbReference>
<dbReference type="AlphaFoldDB" id="A0A1R2AN00"/>
<sequence>MVKLDSFDTLTQKHDEILTKGYCFNSAGTLKVSATGENYSFTSKVAEKRDEGMLGMAWASFKWNAFTIKHKRNTDRYAQYIVKADLNKLLQGLEANADCKIWKNLDSTVDPSISLTYAYKDQANASIKLETGSGRVTTSFTAGQKNLGLGFEGRFNYIEKSAEKATFATWLLKPRTRLIVKYSFGVVNNGICSVDFYQKLTDRAKISAHLVKNIKSSVNELEIGGAYLLDEFSEIKGKIQSGGNMAMSLSRRLSENLMATLATQINSESLVSHSDSKYRLGVRLDFNR</sequence>
<evidence type="ECO:0008006" key="3">
    <source>
        <dbReference type="Google" id="ProtNLM"/>
    </source>
</evidence>
<dbReference type="Gene3D" id="2.40.160.10">
    <property type="entry name" value="Porin"/>
    <property type="match status" value="1"/>
</dbReference>
<comment type="caution">
    <text evidence="1">The sequence shown here is derived from an EMBL/GenBank/DDBJ whole genome shotgun (WGS) entry which is preliminary data.</text>
</comment>
<dbReference type="InterPro" id="IPR027246">
    <property type="entry name" value="Porin_Euk/Tom40"/>
</dbReference>
<dbReference type="InterPro" id="IPR023614">
    <property type="entry name" value="Porin_dom_sf"/>
</dbReference>
<dbReference type="Pfam" id="PF01459">
    <property type="entry name" value="Porin_3"/>
    <property type="match status" value="1"/>
</dbReference>
<accession>A0A1R2AN00</accession>
<dbReference type="GO" id="GO:0008308">
    <property type="term" value="F:voltage-gated monoatomic anion channel activity"/>
    <property type="evidence" value="ECO:0007669"/>
    <property type="project" value="InterPro"/>
</dbReference>
<dbReference type="PANTHER" id="PTHR11743:SF70">
    <property type="entry name" value="GH26960P-RELATED"/>
    <property type="match status" value="1"/>
</dbReference>
<gene>
    <name evidence="1" type="ORF">SteCoe_37434</name>
</gene>
<dbReference type="EMBL" id="MPUH01001891">
    <property type="protein sequence ID" value="OMJ65912.1"/>
    <property type="molecule type" value="Genomic_DNA"/>
</dbReference>
<dbReference type="PANTHER" id="PTHR11743">
    <property type="entry name" value="VOLTAGE-DEPENDENT ANION-SELECTIVE CHANNEL"/>
    <property type="match status" value="1"/>
</dbReference>
<organism evidence="1 2">
    <name type="scientific">Stentor coeruleus</name>
    <dbReference type="NCBI Taxonomy" id="5963"/>
    <lineage>
        <taxon>Eukaryota</taxon>
        <taxon>Sar</taxon>
        <taxon>Alveolata</taxon>
        <taxon>Ciliophora</taxon>
        <taxon>Postciliodesmatophora</taxon>
        <taxon>Heterotrichea</taxon>
        <taxon>Heterotrichida</taxon>
        <taxon>Stentoridae</taxon>
        <taxon>Stentor</taxon>
    </lineage>
</organism>
<evidence type="ECO:0000313" key="2">
    <source>
        <dbReference type="Proteomes" id="UP000187209"/>
    </source>
</evidence>
<dbReference type="GO" id="GO:0005741">
    <property type="term" value="C:mitochondrial outer membrane"/>
    <property type="evidence" value="ECO:0007669"/>
    <property type="project" value="InterPro"/>
</dbReference>
<dbReference type="SMR" id="A0A1R2AN00"/>